<protein>
    <submittedName>
        <fullName evidence="1">Uncharacterized protein</fullName>
    </submittedName>
</protein>
<dbReference type="EMBL" id="JNBS01003658">
    <property type="protein sequence ID" value="OQR85738.1"/>
    <property type="molecule type" value="Genomic_DNA"/>
</dbReference>
<dbReference type="OrthoDB" id="10524933at2759"/>
<comment type="caution">
    <text evidence="1">The sequence shown here is derived from an EMBL/GenBank/DDBJ whole genome shotgun (WGS) entry which is preliminary data.</text>
</comment>
<evidence type="ECO:0000313" key="1">
    <source>
        <dbReference type="EMBL" id="OQR85738.1"/>
    </source>
</evidence>
<dbReference type="AlphaFoldDB" id="A0A1V9YJ48"/>
<keyword evidence="2" id="KW-1185">Reference proteome</keyword>
<organism evidence="1 2">
    <name type="scientific">Thraustotheca clavata</name>
    <dbReference type="NCBI Taxonomy" id="74557"/>
    <lineage>
        <taxon>Eukaryota</taxon>
        <taxon>Sar</taxon>
        <taxon>Stramenopiles</taxon>
        <taxon>Oomycota</taxon>
        <taxon>Saprolegniomycetes</taxon>
        <taxon>Saprolegniales</taxon>
        <taxon>Achlyaceae</taxon>
        <taxon>Thraustotheca</taxon>
    </lineage>
</organism>
<proteinExistence type="predicted"/>
<gene>
    <name evidence="1" type="ORF">THRCLA_10639</name>
</gene>
<name>A0A1V9YJ48_9STRA</name>
<accession>A0A1V9YJ48</accession>
<sequence>MVQDVFTVTKAMLPNCIWSQATGQFPDLSQLLVNVFACPPTVSQRPIASIDDNLSADQTRKLILLQWNAANRVEQLCELYRDSKFAKTIARDSSTDSHIGKEIKFTHYSSNDAPRLQILLESLNVVDIESIQDTWLFGVRNNSVLQQYEESFYNTIV</sequence>
<evidence type="ECO:0000313" key="2">
    <source>
        <dbReference type="Proteomes" id="UP000243217"/>
    </source>
</evidence>
<dbReference type="Proteomes" id="UP000243217">
    <property type="component" value="Unassembled WGS sequence"/>
</dbReference>
<reference evidence="1 2" key="1">
    <citation type="journal article" date="2014" name="Genome Biol. Evol.">
        <title>The secreted proteins of Achlya hypogyna and Thraustotheca clavata identify the ancestral oomycete secretome and reveal gene acquisitions by horizontal gene transfer.</title>
        <authorList>
            <person name="Misner I."/>
            <person name="Blouin N."/>
            <person name="Leonard G."/>
            <person name="Richards T.A."/>
            <person name="Lane C.E."/>
        </authorList>
    </citation>
    <scope>NUCLEOTIDE SEQUENCE [LARGE SCALE GENOMIC DNA]</scope>
    <source>
        <strain evidence="1 2">ATCC 34112</strain>
    </source>
</reference>